<organism evidence="2 3">
    <name type="scientific">Trema orientale</name>
    <name type="common">Charcoal tree</name>
    <name type="synonym">Celtis orientalis</name>
    <dbReference type="NCBI Taxonomy" id="63057"/>
    <lineage>
        <taxon>Eukaryota</taxon>
        <taxon>Viridiplantae</taxon>
        <taxon>Streptophyta</taxon>
        <taxon>Embryophyta</taxon>
        <taxon>Tracheophyta</taxon>
        <taxon>Spermatophyta</taxon>
        <taxon>Magnoliopsida</taxon>
        <taxon>eudicotyledons</taxon>
        <taxon>Gunneridae</taxon>
        <taxon>Pentapetalae</taxon>
        <taxon>rosids</taxon>
        <taxon>fabids</taxon>
        <taxon>Rosales</taxon>
        <taxon>Cannabaceae</taxon>
        <taxon>Trema</taxon>
    </lineage>
</organism>
<dbReference type="Proteomes" id="UP000237000">
    <property type="component" value="Unassembled WGS sequence"/>
</dbReference>
<gene>
    <name evidence="2" type="ORF">TorRG33x02_210540</name>
</gene>
<protein>
    <submittedName>
        <fullName evidence="2">Uncharacterized protein</fullName>
    </submittedName>
</protein>
<feature type="region of interest" description="Disordered" evidence="1">
    <location>
        <begin position="1"/>
        <end position="40"/>
    </location>
</feature>
<comment type="caution">
    <text evidence="2">The sequence shown here is derived from an EMBL/GenBank/DDBJ whole genome shotgun (WGS) entry which is preliminary data.</text>
</comment>
<proteinExistence type="predicted"/>
<feature type="compositionally biased region" description="Low complexity" evidence="1">
    <location>
        <begin position="24"/>
        <end position="36"/>
    </location>
</feature>
<name>A0A2P5EC45_TREOI</name>
<sequence length="103" mass="11031">MTNLNPAQPSQPPTALGIPSNKAPNFPSSSNFTTSSAPPISLPLTKTNGTFTSFVPISLLSSSLNPESIDISRSNTWIKWDSMIDLTLLQSSNVFLIPRSVVV</sequence>
<reference evidence="3" key="1">
    <citation type="submission" date="2016-06" db="EMBL/GenBank/DDBJ databases">
        <title>Parallel loss of symbiosis genes in relatives of nitrogen-fixing non-legume Parasponia.</title>
        <authorList>
            <person name="Van Velzen R."/>
            <person name="Holmer R."/>
            <person name="Bu F."/>
            <person name="Rutten L."/>
            <person name="Van Zeijl A."/>
            <person name="Liu W."/>
            <person name="Santuari L."/>
            <person name="Cao Q."/>
            <person name="Sharma T."/>
            <person name="Shen D."/>
            <person name="Roswanjaya Y."/>
            <person name="Wardhani T."/>
            <person name="Kalhor M.S."/>
            <person name="Jansen J."/>
            <person name="Van den Hoogen J."/>
            <person name="Gungor B."/>
            <person name="Hartog M."/>
            <person name="Hontelez J."/>
            <person name="Verver J."/>
            <person name="Yang W.-C."/>
            <person name="Schijlen E."/>
            <person name="Repin R."/>
            <person name="Schilthuizen M."/>
            <person name="Schranz E."/>
            <person name="Heidstra R."/>
            <person name="Miyata K."/>
            <person name="Fedorova E."/>
            <person name="Kohlen W."/>
            <person name="Bisseling T."/>
            <person name="Smit S."/>
            <person name="Geurts R."/>
        </authorList>
    </citation>
    <scope>NUCLEOTIDE SEQUENCE [LARGE SCALE GENOMIC DNA]</scope>
    <source>
        <strain evidence="3">cv. RG33-2</strain>
    </source>
</reference>
<keyword evidence="3" id="KW-1185">Reference proteome</keyword>
<evidence type="ECO:0000256" key="1">
    <source>
        <dbReference type="SAM" id="MobiDB-lite"/>
    </source>
</evidence>
<evidence type="ECO:0000313" key="3">
    <source>
        <dbReference type="Proteomes" id="UP000237000"/>
    </source>
</evidence>
<dbReference type="OrthoDB" id="10302889at2759"/>
<dbReference type="InParanoid" id="A0A2P5EC45"/>
<dbReference type="AlphaFoldDB" id="A0A2P5EC45"/>
<evidence type="ECO:0000313" key="2">
    <source>
        <dbReference type="EMBL" id="PON83080.1"/>
    </source>
</evidence>
<dbReference type="EMBL" id="JXTC01000183">
    <property type="protein sequence ID" value="PON83080.1"/>
    <property type="molecule type" value="Genomic_DNA"/>
</dbReference>
<accession>A0A2P5EC45</accession>